<dbReference type="Pfam" id="PF00139">
    <property type="entry name" value="Lectin_legB"/>
    <property type="match status" value="1"/>
</dbReference>
<keyword evidence="23" id="KW-1185">Reference proteome</keyword>
<dbReference type="PROSITE" id="PS50011">
    <property type="entry name" value="PROTEIN_KINASE_DOM"/>
    <property type="match status" value="1"/>
</dbReference>
<proteinExistence type="inferred from homology"/>
<evidence type="ECO:0000256" key="5">
    <source>
        <dbReference type="ARBA" id="ARBA00022475"/>
    </source>
</evidence>
<evidence type="ECO:0000256" key="11">
    <source>
        <dbReference type="ARBA" id="ARBA00022741"/>
    </source>
</evidence>
<keyword evidence="8 19" id="KW-0812">Transmembrane</keyword>
<dbReference type="InterPro" id="IPR017441">
    <property type="entry name" value="Protein_kinase_ATP_BS"/>
</dbReference>
<keyword evidence="14 19" id="KW-1133">Transmembrane helix</keyword>
<comment type="similarity">
    <text evidence="2">In the N-terminal section; belongs to the leguminous lectin family.</text>
</comment>
<dbReference type="Proteomes" id="UP001151287">
    <property type="component" value="Unassembled WGS sequence"/>
</dbReference>
<evidence type="ECO:0000313" key="23">
    <source>
        <dbReference type="Proteomes" id="UP001151287"/>
    </source>
</evidence>
<evidence type="ECO:0000259" key="21">
    <source>
        <dbReference type="PROSITE" id="PS50011"/>
    </source>
</evidence>
<dbReference type="EMBL" id="JAMQYH010000002">
    <property type="protein sequence ID" value="KAJ1699775.1"/>
    <property type="molecule type" value="Genomic_DNA"/>
</dbReference>
<evidence type="ECO:0000313" key="22">
    <source>
        <dbReference type="EMBL" id="KAJ1699775.1"/>
    </source>
</evidence>
<keyword evidence="5" id="KW-1003">Cell membrane</keyword>
<evidence type="ECO:0000256" key="17">
    <source>
        <dbReference type="ARBA" id="ARBA00048679"/>
    </source>
</evidence>
<evidence type="ECO:0000256" key="16">
    <source>
        <dbReference type="ARBA" id="ARBA00047899"/>
    </source>
</evidence>
<dbReference type="InterPro" id="IPR000719">
    <property type="entry name" value="Prot_kinase_dom"/>
</dbReference>
<dbReference type="PANTHER" id="PTHR27007">
    <property type="match status" value="1"/>
</dbReference>
<keyword evidence="13 18" id="KW-0067">ATP-binding</keyword>
<protein>
    <recommendedName>
        <fullName evidence="4">non-specific serine/threonine protein kinase</fullName>
        <ecNumber evidence="4">2.7.11.1</ecNumber>
    </recommendedName>
</protein>
<dbReference type="FunFam" id="1.10.510.10:FF:000108">
    <property type="entry name" value="L-type lectin-domain containing receptor kinase S.4"/>
    <property type="match status" value="1"/>
</dbReference>
<dbReference type="GO" id="GO:0004674">
    <property type="term" value="F:protein serine/threonine kinase activity"/>
    <property type="evidence" value="ECO:0007669"/>
    <property type="project" value="UniProtKB-KW"/>
</dbReference>
<evidence type="ECO:0000256" key="6">
    <source>
        <dbReference type="ARBA" id="ARBA00022527"/>
    </source>
</evidence>
<dbReference type="SUPFAM" id="SSF56112">
    <property type="entry name" value="Protein kinase-like (PK-like)"/>
    <property type="match status" value="1"/>
</dbReference>
<dbReference type="InterPro" id="IPR011009">
    <property type="entry name" value="Kinase-like_dom_sf"/>
</dbReference>
<gene>
    <name evidence="22" type="ORF">LUZ63_008287</name>
</gene>
<feature type="chain" id="PRO_5040309111" description="non-specific serine/threonine protein kinase" evidence="20">
    <location>
        <begin position="23"/>
        <end position="681"/>
    </location>
</feature>
<evidence type="ECO:0000256" key="15">
    <source>
        <dbReference type="ARBA" id="ARBA00023136"/>
    </source>
</evidence>
<evidence type="ECO:0000256" key="4">
    <source>
        <dbReference type="ARBA" id="ARBA00012513"/>
    </source>
</evidence>
<dbReference type="GO" id="GO:0005886">
    <property type="term" value="C:plasma membrane"/>
    <property type="evidence" value="ECO:0007669"/>
    <property type="project" value="UniProtKB-SubCell"/>
</dbReference>
<dbReference type="SMART" id="SM00220">
    <property type="entry name" value="S_TKc"/>
    <property type="match status" value="1"/>
</dbReference>
<keyword evidence="10" id="KW-0430">Lectin</keyword>
<dbReference type="PROSITE" id="PS00107">
    <property type="entry name" value="PROTEIN_KINASE_ATP"/>
    <property type="match status" value="1"/>
</dbReference>
<dbReference type="InterPro" id="IPR001220">
    <property type="entry name" value="Legume_lectin_dom"/>
</dbReference>
<accession>A0A9Q0CTB5</accession>
<dbReference type="InterPro" id="IPR008271">
    <property type="entry name" value="Ser/Thr_kinase_AS"/>
</dbReference>
<keyword evidence="12" id="KW-0418">Kinase</keyword>
<evidence type="ECO:0000256" key="14">
    <source>
        <dbReference type="ARBA" id="ARBA00022989"/>
    </source>
</evidence>
<feature type="signal peptide" evidence="20">
    <location>
        <begin position="1"/>
        <end position="22"/>
    </location>
</feature>
<keyword evidence="7" id="KW-0808">Transferase</keyword>
<sequence length="681" mass="75415">MISQAAALQFILLLSYFPFHYSSEDFIFNGFKQAGNQLTLAGSTKMTTDGLLQLTDDTTGILGHAFFSSPIPMIIPNKNVSEVISFSTSFILDILTVNKAGGHGLTFAIASSKQLPGADVADYLGLLGPSNNGNISNHIFAVEFDHVKTTVLLNETNANHVGVDLNSVKSDASQNAAYYTNQNSKVEFQLESGQPIQAWINYNGTNKMLDITIAPIPIPKPSRALISYHVDLIPIFEKEMYVGFTSSTGKLASSHYIIAWSFSNEGLAQAIDLSQLPKFPHPPGTITVSRSEVIRIGLLSTVVTLTVLAILFGVSLYLWQRAKLAETIEDWEREHPHRLPYKDLYRATKGFKETEILGTGGFGHVYKGVLPKTKEMVAIKKISNNARQGMREFVAEISSLGRMKHRNLVELRGWCKRNQDLLLVYEFMTNGSLDALLFNRNKETRIILTWEQRLNILKGVASGLLYLHEEWEQQVVHRDIKSSNVLLGPDLNAKLGDFGLARLYEHGTNPHTTHVVGTLGYMAPELSYTGKATTSSDVFAFGMLVLEVVCGRRPIENDAPTDELNLLEWVRDCEVQGHLMKVVDLCIANECDNQEVEMVLKLGLVCCQSIAEVRPSVRQVIQYLNGTEQLPDDLKLVYLNPGSMSFAAQKSFPWSYGSADLSRQLFPSYGTVSVGSLQGGR</sequence>
<evidence type="ECO:0000256" key="20">
    <source>
        <dbReference type="SAM" id="SignalP"/>
    </source>
</evidence>
<evidence type="ECO:0000256" key="1">
    <source>
        <dbReference type="ARBA" id="ARBA00004251"/>
    </source>
</evidence>
<comment type="caution">
    <text evidence="22">The sequence shown here is derived from an EMBL/GenBank/DDBJ whole genome shotgun (WGS) entry which is preliminary data.</text>
</comment>
<dbReference type="Gene3D" id="3.30.200.20">
    <property type="entry name" value="Phosphorylase Kinase, domain 1"/>
    <property type="match status" value="1"/>
</dbReference>
<evidence type="ECO:0000256" key="9">
    <source>
        <dbReference type="ARBA" id="ARBA00022729"/>
    </source>
</evidence>
<dbReference type="GO" id="GO:0030246">
    <property type="term" value="F:carbohydrate binding"/>
    <property type="evidence" value="ECO:0007669"/>
    <property type="project" value="UniProtKB-KW"/>
</dbReference>
<evidence type="ECO:0000256" key="13">
    <source>
        <dbReference type="ARBA" id="ARBA00022840"/>
    </source>
</evidence>
<evidence type="ECO:0000256" key="7">
    <source>
        <dbReference type="ARBA" id="ARBA00022679"/>
    </source>
</evidence>
<keyword evidence="15 19" id="KW-0472">Membrane</keyword>
<evidence type="ECO:0000256" key="12">
    <source>
        <dbReference type="ARBA" id="ARBA00022777"/>
    </source>
</evidence>
<feature type="domain" description="Protein kinase" evidence="21">
    <location>
        <begin position="351"/>
        <end position="630"/>
    </location>
</feature>
<dbReference type="FunFam" id="3.30.200.20:FF:000653">
    <property type="entry name" value="L-type lectin-domain containing receptor kinase S.4"/>
    <property type="match status" value="1"/>
</dbReference>
<dbReference type="GO" id="GO:0005524">
    <property type="term" value="F:ATP binding"/>
    <property type="evidence" value="ECO:0007669"/>
    <property type="project" value="UniProtKB-UniRule"/>
</dbReference>
<keyword evidence="9 20" id="KW-0732">Signal</keyword>
<evidence type="ECO:0000256" key="8">
    <source>
        <dbReference type="ARBA" id="ARBA00022692"/>
    </source>
</evidence>
<name>A0A9Q0CTB5_9POAL</name>
<dbReference type="InterPro" id="IPR050528">
    <property type="entry name" value="L-type_Lectin-RKs"/>
</dbReference>
<dbReference type="Gene3D" id="1.10.510.10">
    <property type="entry name" value="Transferase(Phosphotransferase) domain 1"/>
    <property type="match status" value="1"/>
</dbReference>
<dbReference type="EC" id="2.7.11.1" evidence="4"/>
<dbReference type="Gene3D" id="2.60.120.200">
    <property type="match status" value="1"/>
</dbReference>
<dbReference type="SUPFAM" id="SSF49899">
    <property type="entry name" value="Concanavalin A-like lectins/glucanases"/>
    <property type="match status" value="1"/>
</dbReference>
<dbReference type="Pfam" id="PF00069">
    <property type="entry name" value="Pkinase"/>
    <property type="match status" value="1"/>
</dbReference>
<dbReference type="AlphaFoldDB" id="A0A9Q0CTB5"/>
<evidence type="ECO:0000256" key="18">
    <source>
        <dbReference type="PROSITE-ProRule" id="PRU10141"/>
    </source>
</evidence>
<keyword evidence="6" id="KW-0723">Serine/threonine-protein kinase</keyword>
<evidence type="ECO:0000256" key="3">
    <source>
        <dbReference type="ARBA" id="ARBA00010217"/>
    </source>
</evidence>
<dbReference type="CDD" id="cd14066">
    <property type="entry name" value="STKc_IRAK"/>
    <property type="match status" value="1"/>
</dbReference>
<dbReference type="InterPro" id="IPR013320">
    <property type="entry name" value="ConA-like_dom_sf"/>
</dbReference>
<dbReference type="FunFam" id="2.60.120.200:FF:000112">
    <property type="entry name" value="L-type lectin-domain containing receptor kinase V.9"/>
    <property type="match status" value="1"/>
</dbReference>
<feature type="binding site" evidence="18">
    <location>
        <position position="381"/>
    </location>
    <ligand>
        <name>ATP</name>
        <dbReference type="ChEBI" id="CHEBI:30616"/>
    </ligand>
</feature>
<evidence type="ECO:0000256" key="2">
    <source>
        <dbReference type="ARBA" id="ARBA00008536"/>
    </source>
</evidence>
<reference evidence="22" key="1">
    <citation type="journal article" date="2022" name="Cell">
        <title>Repeat-based holocentromeres influence genome architecture and karyotype evolution.</title>
        <authorList>
            <person name="Hofstatter P.G."/>
            <person name="Thangavel G."/>
            <person name="Lux T."/>
            <person name="Neumann P."/>
            <person name="Vondrak T."/>
            <person name="Novak P."/>
            <person name="Zhang M."/>
            <person name="Costa L."/>
            <person name="Castellani M."/>
            <person name="Scott A."/>
            <person name="Toegelov H."/>
            <person name="Fuchs J."/>
            <person name="Mata-Sucre Y."/>
            <person name="Dias Y."/>
            <person name="Vanzela A.L.L."/>
            <person name="Huettel B."/>
            <person name="Almeida C.C.S."/>
            <person name="Simkova H."/>
            <person name="Souza G."/>
            <person name="Pedrosa-Harand A."/>
            <person name="Macas J."/>
            <person name="Mayer K.F.X."/>
            <person name="Houben A."/>
            <person name="Marques A."/>
        </authorList>
    </citation>
    <scope>NUCLEOTIDE SEQUENCE</scope>
    <source>
        <strain evidence="22">RhyBre1mFocal</strain>
    </source>
</reference>
<dbReference type="OrthoDB" id="543442at2759"/>
<comment type="catalytic activity">
    <reaction evidence="17">
        <text>L-seryl-[protein] + ATP = O-phospho-L-seryl-[protein] + ADP + H(+)</text>
        <dbReference type="Rhea" id="RHEA:17989"/>
        <dbReference type="Rhea" id="RHEA-COMP:9863"/>
        <dbReference type="Rhea" id="RHEA-COMP:11604"/>
        <dbReference type="ChEBI" id="CHEBI:15378"/>
        <dbReference type="ChEBI" id="CHEBI:29999"/>
        <dbReference type="ChEBI" id="CHEBI:30616"/>
        <dbReference type="ChEBI" id="CHEBI:83421"/>
        <dbReference type="ChEBI" id="CHEBI:456216"/>
        <dbReference type="EC" id="2.7.11.1"/>
    </reaction>
</comment>
<organism evidence="22 23">
    <name type="scientific">Rhynchospora breviuscula</name>
    <dbReference type="NCBI Taxonomy" id="2022672"/>
    <lineage>
        <taxon>Eukaryota</taxon>
        <taxon>Viridiplantae</taxon>
        <taxon>Streptophyta</taxon>
        <taxon>Embryophyta</taxon>
        <taxon>Tracheophyta</taxon>
        <taxon>Spermatophyta</taxon>
        <taxon>Magnoliopsida</taxon>
        <taxon>Liliopsida</taxon>
        <taxon>Poales</taxon>
        <taxon>Cyperaceae</taxon>
        <taxon>Cyperoideae</taxon>
        <taxon>Rhynchosporeae</taxon>
        <taxon>Rhynchospora</taxon>
    </lineage>
</organism>
<comment type="catalytic activity">
    <reaction evidence="16">
        <text>L-threonyl-[protein] + ATP = O-phospho-L-threonyl-[protein] + ADP + H(+)</text>
        <dbReference type="Rhea" id="RHEA:46608"/>
        <dbReference type="Rhea" id="RHEA-COMP:11060"/>
        <dbReference type="Rhea" id="RHEA-COMP:11605"/>
        <dbReference type="ChEBI" id="CHEBI:15378"/>
        <dbReference type="ChEBI" id="CHEBI:30013"/>
        <dbReference type="ChEBI" id="CHEBI:30616"/>
        <dbReference type="ChEBI" id="CHEBI:61977"/>
        <dbReference type="ChEBI" id="CHEBI:456216"/>
        <dbReference type="EC" id="2.7.11.1"/>
    </reaction>
</comment>
<dbReference type="PROSITE" id="PS00108">
    <property type="entry name" value="PROTEIN_KINASE_ST"/>
    <property type="match status" value="1"/>
</dbReference>
<comment type="subcellular location">
    <subcellularLocation>
        <location evidence="1">Cell membrane</location>
        <topology evidence="1">Single-pass type I membrane protein</topology>
    </subcellularLocation>
</comment>
<feature type="transmembrane region" description="Helical" evidence="19">
    <location>
        <begin position="296"/>
        <end position="319"/>
    </location>
</feature>
<evidence type="ECO:0000256" key="19">
    <source>
        <dbReference type="SAM" id="Phobius"/>
    </source>
</evidence>
<keyword evidence="11 18" id="KW-0547">Nucleotide-binding</keyword>
<dbReference type="CDD" id="cd06899">
    <property type="entry name" value="lectin_legume_LecRK_Arcelin_ConA"/>
    <property type="match status" value="1"/>
</dbReference>
<comment type="similarity">
    <text evidence="3">In the C-terminal section; belongs to the protein kinase superfamily. Ser/Thr protein kinase family.</text>
</comment>
<evidence type="ECO:0000256" key="10">
    <source>
        <dbReference type="ARBA" id="ARBA00022734"/>
    </source>
</evidence>